<gene>
    <name evidence="3" type="ORF">APR42_04160</name>
</gene>
<proteinExistence type="inferred from homology"/>
<evidence type="ECO:0000313" key="4">
    <source>
        <dbReference type="Proteomes" id="UP000051643"/>
    </source>
</evidence>
<comment type="similarity">
    <text evidence="1">Belongs to the Cu-Zn superoxide dismutase family.</text>
</comment>
<feature type="signal peptide" evidence="2">
    <location>
        <begin position="1"/>
        <end position="27"/>
    </location>
</feature>
<evidence type="ECO:0000313" key="3">
    <source>
        <dbReference type="EMBL" id="KRG29133.1"/>
    </source>
</evidence>
<keyword evidence="4" id="KW-1185">Reference proteome</keyword>
<protein>
    <submittedName>
        <fullName evidence="3">Uncharacterized protein</fullName>
    </submittedName>
</protein>
<evidence type="ECO:0000256" key="1">
    <source>
        <dbReference type="ARBA" id="ARBA00010457"/>
    </source>
</evidence>
<dbReference type="AlphaFoldDB" id="A0A0Q9Z847"/>
<feature type="chain" id="PRO_5006389181" evidence="2">
    <location>
        <begin position="28"/>
        <end position="454"/>
    </location>
</feature>
<organism evidence="3 4">
    <name type="scientific">Salegentibacter mishustinae</name>
    <dbReference type="NCBI Taxonomy" id="270918"/>
    <lineage>
        <taxon>Bacteria</taxon>
        <taxon>Pseudomonadati</taxon>
        <taxon>Bacteroidota</taxon>
        <taxon>Flavobacteriia</taxon>
        <taxon>Flavobacteriales</taxon>
        <taxon>Flavobacteriaceae</taxon>
        <taxon>Salegentibacter</taxon>
    </lineage>
</organism>
<dbReference type="SUPFAM" id="SSF49329">
    <property type="entry name" value="Cu,Zn superoxide dismutase-like"/>
    <property type="match status" value="1"/>
</dbReference>
<dbReference type="PROSITE" id="PS51257">
    <property type="entry name" value="PROKAR_LIPOPROTEIN"/>
    <property type="match status" value="1"/>
</dbReference>
<dbReference type="GO" id="GO:0046872">
    <property type="term" value="F:metal ion binding"/>
    <property type="evidence" value="ECO:0007669"/>
    <property type="project" value="InterPro"/>
</dbReference>
<comment type="caution">
    <text evidence="3">The sequence shown here is derived from an EMBL/GenBank/DDBJ whole genome shotgun (WGS) entry which is preliminary data.</text>
</comment>
<accession>A0A0Q9Z847</accession>
<evidence type="ECO:0000256" key="2">
    <source>
        <dbReference type="SAM" id="SignalP"/>
    </source>
</evidence>
<dbReference type="GO" id="GO:0006801">
    <property type="term" value="P:superoxide metabolic process"/>
    <property type="evidence" value="ECO:0007669"/>
    <property type="project" value="InterPro"/>
</dbReference>
<sequence>MKIFKNYFMGVAIVAMLFASCSKDENAGEPKVGDEMATISLGAVLNDFIRNQDVSKQSIPECSDDAPMYARVVLTHELGEEDVVVPINFDGTTYFTDYDEDLAIPIPEGETTTAVSLTDFWIYAEEPGEGIMPIWMAPKEGSDFENFVNDALPLNFDLRAGSKKYVDVEVLCFDDREVNLYGYQFFDLVPIPLIKFCLFGNFCPSEDGRHYVAGYSVNVWSGDDNTGDPLYTEVGNEVMMDDETGDYFSDPLCFFLPDTEGVDTYYFEISIENTDEYDADNAGEIILSGAITDDEIKLFYDEETGAMDYYHFSYGCGDDNPPPFTDPTVTEKRYKACLKEVGDSDAFGFAYLSLIGNELTAKTWVPFMEPNATTPQHIHENASCDDAGGVVWPLDLVGGDYPTSDANGELYYTRTWSLTNAQVSALGDASNRTINLHENVEGLPVISCGEYDSY</sequence>
<dbReference type="RefSeq" id="WP_057481605.1">
    <property type="nucleotide sequence ID" value="NZ_BMWR01000003.1"/>
</dbReference>
<dbReference type="EMBL" id="LKTP01000012">
    <property type="protein sequence ID" value="KRG29133.1"/>
    <property type="molecule type" value="Genomic_DNA"/>
</dbReference>
<name>A0A0Q9Z847_9FLAO</name>
<keyword evidence="2" id="KW-0732">Signal</keyword>
<dbReference type="OrthoDB" id="972683at2"/>
<reference evidence="3" key="1">
    <citation type="submission" date="2015-10" db="EMBL/GenBank/DDBJ databases">
        <title>Draft genome sequence of Salegentibacter mishustinae KCTC 12263.</title>
        <authorList>
            <person name="Lin W."/>
            <person name="Zheng Q."/>
        </authorList>
    </citation>
    <scope>NUCLEOTIDE SEQUENCE [LARGE SCALE GENOMIC DNA]</scope>
    <source>
        <strain evidence="3">KCTC 12263</strain>
    </source>
</reference>
<dbReference type="STRING" id="270918.APR42_04160"/>
<dbReference type="Proteomes" id="UP000051643">
    <property type="component" value="Unassembled WGS sequence"/>
</dbReference>
<dbReference type="InterPro" id="IPR036423">
    <property type="entry name" value="SOD-like_Cu/Zn_dom_sf"/>
</dbReference>